<evidence type="ECO:0000256" key="1">
    <source>
        <dbReference type="ARBA" id="ARBA00004651"/>
    </source>
</evidence>
<dbReference type="Pfam" id="PF00027">
    <property type="entry name" value="cNMP_binding"/>
    <property type="match status" value="1"/>
</dbReference>
<evidence type="ECO:0000313" key="20">
    <source>
        <dbReference type="EMBL" id="ESN91018.1"/>
    </source>
</evidence>
<dbReference type="OrthoDB" id="421226at2759"/>
<keyword evidence="12 18" id="KW-0472">Membrane</keyword>
<evidence type="ECO:0000256" key="6">
    <source>
        <dbReference type="ARBA" id="ARBA00022566"/>
    </source>
</evidence>
<evidence type="ECO:0000256" key="3">
    <source>
        <dbReference type="ARBA" id="ARBA00022448"/>
    </source>
</evidence>
<keyword evidence="3" id="KW-0813">Transport</keyword>
<dbReference type="CDD" id="cd00038">
    <property type="entry name" value="CAP_ED"/>
    <property type="match status" value="1"/>
</dbReference>
<evidence type="ECO:0000256" key="12">
    <source>
        <dbReference type="ARBA" id="ARBA00023136"/>
    </source>
</evidence>
<dbReference type="RefSeq" id="XP_009030882.1">
    <property type="nucleotide sequence ID" value="XM_009032634.1"/>
</dbReference>
<feature type="domain" description="Cyclic nucleotide-binding" evidence="19">
    <location>
        <begin position="396"/>
        <end position="495"/>
    </location>
</feature>
<proteinExistence type="inferred from homology"/>
<dbReference type="PROSITE" id="PS00888">
    <property type="entry name" value="CNMP_BINDING_1"/>
    <property type="match status" value="1"/>
</dbReference>
<evidence type="ECO:0000256" key="9">
    <source>
        <dbReference type="ARBA" id="ARBA00022989"/>
    </source>
</evidence>
<feature type="transmembrane region" description="Helical" evidence="18">
    <location>
        <begin position="215"/>
        <end position="239"/>
    </location>
</feature>
<evidence type="ECO:0000313" key="21">
    <source>
        <dbReference type="EnsemblMetazoa" id="HelroP120098"/>
    </source>
</evidence>
<accession>T1EGP5</accession>
<dbReference type="InterPro" id="IPR014710">
    <property type="entry name" value="RmlC-like_jellyroll"/>
</dbReference>
<evidence type="ECO:0000259" key="19">
    <source>
        <dbReference type="PROSITE" id="PS50042"/>
    </source>
</evidence>
<keyword evidence="7 18" id="KW-0812">Transmembrane</keyword>
<feature type="transmembrane region" description="Helical" evidence="18">
    <location>
        <begin position="293"/>
        <end position="311"/>
    </location>
</feature>
<keyword evidence="6" id="KW-0116">cAMP-binding</keyword>
<keyword evidence="8" id="KW-0547">Nucleotide-binding</keyword>
<dbReference type="CTD" id="20195745"/>
<dbReference type="Pfam" id="PF00520">
    <property type="entry name" value="Ion_trans"/>
    <property type="match status" value="1"/>
</dbReference>
<dbReference type="GO" id="GO:0005249">
    <property type="term" value="F:voltage-gated potassium channel activity"/>
    <property type="evidence" value="ECO:0000318"/>
    <property type="project" value="GO_Central"/>
</dbReference>
<evidence type="ECO:0000256" key="16">
    <source>
        <dbReference type="ARBA" id="ARBA00023303"/>
    </source>
</evidence>
<dbReference type="STRING" id="6412.T1EGP5"/>
<dbReference type="PROSITE" id="PS50042">
    <property type="entry name" value="CNMP_BINDING_3"/>
    <property type="match status" value="1"/>
</dbReference>
<dbReference type="EnsemblMetazoa" id="HelroT120098">
    <property type="protein sequence ID" value="HelroP120098"/>
    <property type="gene ID" value="HelroG120098"/>
</dbReference>
<evidence type="ECO:0000256" key="4">
    <source>
        <dbReference type="ARBA" id="ARBA00022461"/>
    </source>
</evidence>
<dbReference type="PANTHER" id="PTHR45689:SF5">
    <property type="entry name" value="I[[H]] CHANNEL, ISOFORM E"/>
    <property type="match status" value="1"/>
</dbReference>
<dbReference type="InterPro" id="IPR000595">
    <property type="entry name" value="cNMP-bd_dom"/>
</dbReference>
<reference evidence="21" key="3">
    <citation type="submission" date="2015-06" db="UniProtKB">
        <authorList>
            <consortium name="EnsemblMetazoa"/>
        </authorList>
    </citation>
    <scope>IDENTIFICATION</scope>
</reference>
<protein>
    <recommendedName>
        <fullName evidence="19">Cyclic nucleotide-binding domain-containing protein</fullName>
    </recommendedName>
</protein>
<keyword evidence="22" id="KW-1185">Reference proteome</keyword>
<dbReference type="Gene3D" id="1.10.287.70">
    <property type="match status" value="1"/>
</dbReference>
<dbReference type="GO" id="GO:0035725">
    <property type="term" value="P:sodium ion transmembrane transport"/>
    <property type="evidence" value="ECO:0000318"/>
    <property type="project" value="GO_Central"/>
</dbReference>
<keyword evidence="15" id="KW-1071">Ligand-gated ion channel</keyword>
<dbReference type="InterPro" id="IPR003938">
    <property type="entry name" value="K_chnl_volt-dep_EAG/ELK/ERG"/>
</dbReference>
<feature type="transmembrane region" description="Helical" evidence="18">
    <location>
        <begin position="88"/>
        <end position="108"/>
    </location>
</feature>
<dbReference type="Proteomes" id="UP000015101">
    <property type="component" value="Unassembled WGS sequence"/>
</dbReference>
<reference evidence="20 22" key="2">
    <citation type="journal article" date="2013" name="Nature">
        <title>Insights into bilaterian evolution from three spiralian genomes.</title>
        <authorList>
            <person name="Simakov O."/>
            <person name="Marletaz F."/>
            <person name="Cho S.J."/>
            <person name="Edsinger-Gonzales E."/>
            <person name="Havlak P."/>
            <person name="Hellsten U."/>
            <person name="Kuo D.H."/>
            <person name="Larsson T."/>
            <person name="Lv J."/>
            <person name="Arendt D."/>
            <person name="Savage R."/>
            <person name="Osoegawa K."/>
            <person name="de Jong P."/>
            <person name="Grimwood J."/>
            <person name="Chapman J.A."/>
            <person name="Shapiro H."/>
            <person name="Aerts A."/>
            <person name="Otillar R.P."/>
            <person name="Terry A.Y."/>
            <person name="Boore J.L."/>
            <person name="Grigoriev I.V."/>
            <person name="Lindberg D.R."/>
            <person name="Seaver E.C."/>
            <person name="Weisblat D.A."/>
            <person name="Putnam N.H."/>
            <person name="Rokhsar D.S."/>
        </authorList>
    </citation>
    <scope>NUCLEOTIDE SEQUENCE</scope>
</reference>
<dbReference type="EMBL" id="AMQM01008165">
    <property type="status" value="NOT_ANNOTATED_CDS"/>
    <property type="molecule type" value="Genomic_DNA"/>
</dbReference>
<dbReference type="InParanoid" id="T1EGP5"/>
<dbReference type="Pfam" id="PF08412">
    <property type="entry name" value="Ion_trans_N"/>
    <property type="match status" value="1"/>
</dbReference>
<comment type="similarity">
    <text evidence="2">Belongs to the potassium channel HCN family.</text>
</comment>
<dbReference type="GO" id="GO:0005272">
    <property type="term" value="F:sodium channel activity"/>
    <property type="evidence" value="ECO:0007669"/>
    <property type="project" value="UniProtKB-KW"/>
</dbReference>
<dbReference type="Gene3D" id="1.10.287.630">
    <property type="entry name" value="Helix hairpin bin"/>
    <property type="match status" value="1"/>
</dbReference>
<dbReference type="InterPro" id="IPR005821">
    <property type="entry name" value="Ion_trans_dom"/>
</dbReference>
<dbReference type="Gene3D" id="2.60.120.10">
    <property type="entry name" value="Jelly Rolls"/>
    <property type="match status" value="1"/>
</dbReference>
<dbReference type="eggNOG" id="KOG0498">
    <property type="taxonomic scope" value="Eukaryota"/>
</dbReference>
<dbReference type="GO" id="GO:0003254">
    <property type="term" value="P:regulation of membrane depolarization"/>
    <property type="evidence" value="ECO:0000318"/>
    <property type="project" value="GO_Central"/>
</dbReference>
<evidence type="ECO:0000256" key="11">
    <source>
        <dbReference type="ARBA" id="ARBA00023065"/>
    </source>
</evidence>
<sequence>INNNTFREQIWSFLKPTDNKLAMKLFGNKKLVRKERARKQQSQHRDWIIHPRSTLRLYWDLLMFSLLIVNIILLPLAISFFTENILLGARWVFMNCFCDVIFLTDVLLNFRTGTLSHSYSNTVILSPEKIAQHYVRTWFLLDLISSLPFDVIIVFFTPNNASSPHIAYAGGRALRIFRLVKLVSLLRLLRLSRVGRYFIQLRVVGLSFIQMAGRFMHVLSLVFIILLLGHWNGCLQWFVPMLQHYPGDSWTALENLKQDSDWTEQYTWAVFKALSHMLSIGFGRYPPQSTTDVWLTIISMLTGATCYALFVGQSTTIIQSFGISKRLYQEKFQQVDEYMSYRKLPRPLRRSITKYYEHRYRGKMFDEASILAEVNECLHEEIVNFNCRSLISSVSFFEKADQNFVSDLLAKLQGEVYLPGNLIVREGTLGNKMFFLQEGTVSILTKTGKCVAKLSDGSYFGEVCLLANTKRVASVKADTYCNVFTLAVEHFVSVLDNYPHMRQFMEAVAKQRVDDCGLN</sequence>
<dbReference type="KEGG" id="hro:HELRODRAFT_120098"/>
<gene>
    <name evidence="21" type="primary">20195745</name>
    <name evidence="20" type="ORF">HELRODRAFT_120098</name>
</gene>
<evidence type="ECO:0000256" key="7">
    <source>
        <dbReference type="ARBA" id="ARBA00022692"/>
    </source>
</evidence>
<evidence type="ECO:0000256" key="10">
    <source>
        <dbReference type="ARBA" id="ARBA00023053"/>
    </source>
</evidence>
<dbReference type="InterPro" id="IPR051413">
    <property type="entry name" value="K/Na_HCN_channel"/>
</dbReference>
<evidence type="ECO:0000256" key="5">
    <source>
        <dbReference type="ARBA" id="ARBA00022475"/>
    </source>
</evidence>
<keyword evidence="11" id="KW-0406">Ion transport</keyword>
<dbReference type="EMBL" id="KB097731">
    <property type="protein sequence ID" value="ESN91018.1"/>
    <property type="molecule type" value="Genomic_DNA"/>
</dbReference>
<evidence type="ECO:0000256" key="13">
    <source>
        <dbReference type="ARBA" id="ARBA00023149"/>
    </source>
</evidence>
<dbReference type="InterPro" id="IPR013621">
    <property type="entry name" value="Ion_trans_N"/>
</dbReference>
<dbReference type="OMA" id="MCLGMAS"/>
<evidence type="ECO:0000256" key="17">
    <source>
        <dbReference type="ARBA" id="ARBA00036239"/>
    </source>
</evidence>
<keyword evidence="16" id="KW-0407">Ion channel</keyword>
<dbReference type="GeneID" id="20195745"/>
<keyword evidence="14" id="KW-0739">Sodium transport</keyword>
<dbReference type="GO" id="GO:0030552">
    <property type="term" value="F:cAMP binding"/>
    <property type="evidence" value="ECO:0007669"/>
    <property type="project" value="UniProtKB-KW"/>
</dbReference>
<evidence type="ECO:0000256" key="15">
    <source>
        <dbReference type="ARBA" id="ARBA00023286"/>
    </source>
</evidence>
<keyword evidence="13" id="KW-0114">cAMP</keyword>
<dbReference type="GO" id="GO:0098855">
    <property type="term" value="C:HCN channel complex"/>
    <property type="evidence" value="ECO:0000318"/>
    <property type="project" value="GO_Central"/>
</dbReference>
<dbReference type="InterPro" id="IPR018488">
    <property type="entry name" value="cNMP-bd_CS"/>
</dbReference>
<dbReference type="PANTHER" id="PTHR45689">
    <property type="entry name" value="I[[H]] CHANNEL, ISOFORM E"/>
    <property type="match status" value="1"/>
</dbReference>
<evidence type="ECO:0000256" key="2">
    <source>
        <dbReference type="ARBA" id="ARBA00006305"/>
    </source>
</evidence>
<dbReference type="SMART" id="SM00100">
    <property type="entry name" value="cNMP"/>
    <property type="match status" value="1"/>
</dbReference>
<reference evidence="22" key="1">
    <citation type="submission" date="2012-12" db="EMBL/GenBank/DDBJ databases">
        <authorList>
            <person name="Hellsten U."/>
            <person name="Grimwood J."/>
            <person name="Chapman J.A."/>
            <person name="Shapiro H."/>
            <person name="Aerts A."/>
            <person name="Otillar R.P."/>
            <person name="Terry A.Y."/>
            <person name="Boore J.L."/>
            <person name="Simakov O."/>
            <person name="Marletaz F."/>
            <person name="Cho S.-J."/>
            <person name="Edsinger-Gonzales E."/>
            <person name="Havlak P."/>
            <person name="Kuo D.-H."/>
            <person name="Larsson T."/>
            <person name="Lv J."/>
            <person name="Arendt D."/>
            <person name="Savage R."/>
            <person name="Osoegawa K."/>
            <person name="de Jong P."/>
            <person name="Lindberg D.R."/>
            <person name="Seaver E.C."/>
            <person name="Weisblat D.A."/>
            <person name="Putnam N.H."/>
            <person name="Grigoriev I.V."/>
            <person name="Rokhsar D.S."/>
        </authorList>
    </citation>
    <scope>NUCLEOTIDE SEQUENCE</scope>
</reference>
<dbReference type="PRINTS" id="PR01463">
    <property type="entry name" value="EAGCHANLFMLY"/>
</dbReference>
<organism evidence="21 22">
    <name type="scientific">Helobdella robusta</name>
    <name type="common">Californian leech</name>
    <dbReference type="NCBI Taxonomy" id="6412"/>
    <lineage>
        <taxon>Eukaryota</taxon>
        <taxon>Metazoa</taxon>
        <taxon>Spiralia</taxon>
        <taxon>Lophotrochozoa</taxon>
        <taxon>Annelida</taxon>
        <taxon>Clitellata</taxon>
        <taxon>Hirudinea</taxon>
        <taxon>Rhynchobdellida</taxon>
        <taxon>Glossiphoniidae</taxon>
        <taxon>Helobdella</taxon>
    </lineage>
</organism>
<dbReference type="AlphaFoldDB" id="T1EGP5"/>
<dbReference type="HOGENOM" id="CLU_005746_15_2_1"/>
<comment type="subcellular location">
    <subcellularLocation>
        <location evidence="1">Cell membrane</location>
        <topology evidence="1">Multi-pass membrane protein</topology>
    </subcellularLocation>
</comment>
<comment type="catalytic activity">
    <reaction evidence="17">
        <text>Na(+)(in) = Na(+)(out)</text>
        <dbReference type="Rhea" id="RHEA:34963"/>
        <dbReference type="ChEBI" id="CHEBI:29101"/>
    </reaction>
</comment>
<evidence type="ECO:0000256" key="14">
    <source>
        <dbReference type="ARBA" id="ARBA00023201"/>
    </source>
</evidence>
<keyword evidence="10" id="KW-0915">Sodium</keyword>
<dbReference type="InterPro" id="IPR018490">
    <property type="entry name" value="cNMP-bd_dom_sf"/>
</dbReference>
<dbReference type="SUPFAM" id="SSF51206">
    <property type="entry name" value="cAMP-binding domain-like"/>
    <property type="match status" value="1"/>
</dbReference>
<evidence type="ECO:0000256" key="18">
    <source>
        <dbReference type="SAM" id="Phobius"/>
    </source>
</evidence>
<dbReference type="GO" id="GO:0071805">
    <property type="term" value="P:potassium ion transmembrane transport"/>
    <property type="evidence" value="ECO:0000318"/>
    <property type="project" value="GO_Central"/>
</dbReference>
<keyword evidence="4" id="KW-0894">Sodium channel</keyword>
<keyword evidence="9 18" id="KW-1133">Transmembrane helix</keyword>
<dbReference type="SUPFAM" id="SSF81324">
    <property type="entry name" value="Voltage-gated potassium channels"/>
    <property type="match status" value="1"/>
</dbReference>
<name>T1EGP5_HELRO</name>
<evidence type="ECO:0000313" key="22">
    <source>
        <dbReference type="Proteomes" id="UP000015101"/>
    </source>
</evidence>
<feature type="transmembrane region" description="Helical" evidence="18">
    <location>
        <begin position="57"/>
        <end position="82"/>
    </location>
</feature>
<evidence type="ECO:0000256" key="8">
    <source>
        <dbReference type="ARBA" id="ARBA00022741"/>
    </source>
</evidence>
<keyword evidence="5" id="KW-1003">Cell membrane</keyword>